<evidence type="ECO:0000256" key="3">
    <source>
        <dbReference type="ARBA" id="ARBA00023002"/>
    </source>
</evidence>
<evidence type="ECO:0000256" key="5">
    <source>
        <dbReference type="ARBA" id="ARBA00023014"/>
    </source>
</evidence>
<evidence type="ECO:0000256" key="1">
    <source>
        <dbReference type="ARBA" id="ARBA00022485"/>
    </source>
</evidence>
<dbReference type="Proteomes" id="UP000307201">
    <property type="component" value="Unassembled WGS sequence"/>
</dbReference>
<dbReference type="OrthoDB" id="9777740at2"/>
<evidence type="ECO:0000313" key="7">
    <source>
        <dbReference type="Proteomes" id="UP000307201"/>
    </source>
</evidence>
<keyword evidence="5" id="KW-0411">Iron-sulfur</keyword>
<comment type="caution">
    <text evidence="6">The sequence shown here is derived from an EMBL/GenBank/DDBJ whole genome shotgun (WGS) entry which is preliminary data.</text>
</comment>
<dbReference type="EMBL" id="VBTE01000004">
    <property type="protein sequence ID" value="TLQ09061.1"/>
    <property type="molecule type" value="Genomic_DNA"/>
</dbReference>
<dbReference type="PANTHER" id="PTHR43498">
    <property type="entry name" value="FERREDOXIN:COB-COM HETERODISULFIDE REDUCTASE SUBUNIT A"/>
    <property type="match status" value="1"/>
</dbReference>
<dbReference type="AlphaFoldDB" id="A0A5R9C7M1"/>
<dbReference type="InterPro" id="IPR036188">
    <property type="entry name" value="FAD/NAD-bd_sf"/>
</dbReference>
<gene>
    <name evidence="6" type="ORF">FEZ48_02260</name>
</gene>
<dbReference type="InterPro" id="IPR039650">
    <property type="entry name" value="HdrA-like"/>
</dbReference>
<keyword evidence="3" id="KW-0560">Oxidoreductase</keyword>
<dbReference type="Gene3D" id="3.50.50.60">
    <property type="entry name" value="FAD/NAD(P)-binding domain"/>
    <property type="match status" value="1"/>
</dbReference>
<dbReference type="GO" id="GO:0046872">
    <property type="term" value="F:metal ion binding"/>
    <property type="evidence" value="ECO:0007669"/>
    <property type="project" value="UniProtKB-KW"/>
</dbReference>
<keyword evidence="1" id="KW-0004">4Fe-4S</keyword>
<dbReference type="GO" id="GO:0016491">
    <property type="term" value="F:oxidoreductase activity"/>
    <property type="evidence" value="ECO:0007669"/>
    <property type="project" value="UniProtKB-KW"/>
</dbReference>
<keyword evidence="4" id="KW-0408">Iron</keyword>
<dbReference type="PANTHER" id="PTHR43498:SF1">
    <property type="entry name" value="COB--COM HETERODISULFIDE REDUCTASE IRON-SULFUR SUBUNIT A"/>
    <property type="match status" value="1"/>
</dbReference>
<accession>A0A5R9C7M1</accession>
<keyword evidence="2" id="KW-0479">Metal-binding</keyword>
<reference evidence="6 7" key="1">
    <citation type="submission" date="2019-05" db="EMBL/GenBank/DDBJ databases">
        <title>The metagenome of a microbial culture collection derived from dairy environment covers the genomic content of the human microbiome.</title>
        <authorList>
            <person name="Roder T."/>
            <person name="Wuthrich D."/>
            <person name="Sattari Z."/>
            <person name="Von Ah U."/>
            <person name="Bar C."/>
            <person name="Ronchi F."/>
            <person name="Macpherson A.J."/>
            <person name="Ganal-Vonarburg S.C."/>
            <person name="Bruggmann R."/>
            <person name="Vergeres G."/>
        </authorList>
    </citation>
    <scope>NUCLEOTIDE SEQUENCE [LARGE SCALE GENOMIC DNA]</scope>
    <source>
        <strain evidence="6 7">FAM 24235</strain>
    </source>
</reference>
<evidence type="ECO:0000313" key="6">
    <source>
        <dbReference type="EMBL" id="TLQ09061.1"/>
    </source>
</evidence>
<dbReference type="SUPFAM" id="SSF51905">
    <property type="entry name" value="FAD/NAD(P)-binding domain"/>
    <property type="match status" value="1"/>
</dbReference>
<proteinExistence type="predicted"/>
<name>A0A5R9C7M1_9LACT</name>
<protein>
    <submittedName>
        <fullName evidence="6">FAD-dependent oxidoreductase</fullName>
    </submittedName>
</protein>
<dbReference type="GO" id="GO:0051539">
    <property type="term" value="F:4 iron, 4 sulfur cluster binding"/>
    <property type="evidence" value="ECO:0007669"/>
    <property type="project" value="UniProtKB-KW"/>
</dbReference>
<evidence type="ECO:0000256" key="4">
    <source>
        <dbReference type="ARBA" id="ARBA00023004"/>
    </source>
</evidence>
<dbReference type="Pfam" id="PF12831">
    <property type="entry name" value="FAD_oxidored"/>
    <property type="match status" value="1"/>
</dbReference>
<evidence type="ECO:0000256" key="2">
    <source>
        <dbReference type="ARBA" id="ARBA00022723"/>
    </source>
</evidence>
<organism evidence="6 7">
    <name type="scientific">Marinilactibacillus psychrotolerans</name>
    <dbReference type="NCBI Taxonomy" id="191770"/>
    <lineage>
        <taxon>Bacteria</taxon>
        <taxon>Bacillati</taxon>
        <taxon>Bacillota</taxon>
        <taxon>Bacilli</taxon>
        <taxon>Lactobacillales</taxon>
        <taxon>Carnobacteriaceae</taxon>
        <taxon>Marinilactibacillus</taxon>
    </lineage>
</organism>
<sequence>MLRLGSDKVYDVIVLGGGFSGSITGIAAARSGAKVLVVENGAFLGGSLTSNGVGPMMTFHAGDRQVVQGVTDELIERLKEQKKSPGHIFDTTGFTYTVTPFDAEAMKHELELMLIESGGKVLYHAQFVEALRVENEIKSVNVYCKGKLLTLEGKVFVDATGDANVAESVGLPLEKGREKDAKSQPMTLTMRVINVDIEKVKDYARNHPEEFPRYNDMSILDKAERLSIAGFTELFKEAKEKGEVTIPREDILFFETNNKGEVIMNTTRIIDLEPTDPWDYSEAEYIGRKQCRELEKFLKKYVPGFENSLTVSTGPTVGIRSSRQVKGVYTLTLEDLLEKKSFDDTIAHCGYPVDIHSPDGEGTESNTPKWGDMYNIPYRILVTPELDNFLVSGRAVSATFEAQSAIRTTPTVGAIGHAVGVAASVAASNNISVKSVDIKEVQQILVQQGAFLEI</sequence>